<feature type="compositionally biased region" description="Basic and acidic residues" evidence="1">
    <location>
        <begin position="22"/>
        <end position="33"/>
    </location>
</feature>
<sequence>RHRRQGQERQLPVYSTHQNQAQEKHHTGGERHPVGMAQEPLNGLQVTGCPRHQVTHTLPLEERQRQRHQVLNVGEPNVAFYISGHRHQMPTHACRHDPLNHGQSSEYQRIKYQTIRNTVDNSIRRSTTLPSGIETAFGRVDPPLQKKWYNGGYDLCTEEKQQTEDDTPSVGLEVE</sequence>
<name>A0A382PX42_9ZZZZ</name>
<accession>A0A382PX42</accession>
<evidence type="ECO:0000256" key="1">
    <source>
        <dbReference type="SAM" id="MobiDB-lite"/>
    </source>
</evidence>
<protein>
    <submittedName>
        <fullName evidence="2">Uncharacterized protein</fullName>
    </submittedName>
</protein>
<evidence type="ECO:0000313" key="2">
    <source>
        <dbReference type="EMBL" id="SVC77914.1"/>
    </source>
</evidence>
<gene>
    <name evidence="2" type="ORF">METZ01_LOCUS330768</name>
</gene>
<feature type="region of interest" description="Disordered" evidence="1">
    <location>
        <begin position="1"/>
        <end position="36"/>
    </location>
</feature>
<dbReference type="AlphaFoldDB" id="A0A382PX42"/>
<reference evidence="2" key="1">
    <citation type="submission" date="2018-05" db="EMBL/GenBank/DDBJ databases">
        <authorList>
            <person name="Lanie J.A."/>
            <person name="Ng W.-L."/>
            <person name="Kazmierczak K.M."/>
            <person name="Andrzejewski T.M."/>
            <person name="Davidsen T.M."/>
            <person name="Wayne K.J."/>
            <person name="Tettelin H."/>
            <person name="Glass J.I."/>
            <person name="Rusch D."/>
            <person name="Podicherti R."/>
            <person name="Tsui H.-C.T."/>
            <person name="Winkler M.E."/>
        </authorList>
    </citation>
    <scope>NUCLEOTIDE SEQUENCE</scope>
</reference>
<proteinExistence type="predicted"/>
<organism evidence="2">
    <name type="scientific">marine metagenome</name>
    <dbReference type="NCBI Taxonomy" id="408172"/>
    <lineage>
        <taxon>unclassified sequences</taxon>
        <taxon>metagenomes</taxon>
        <taxon>ecological metagenomes</taxon>
    </lineage>
</organism>
<feature type="non-terminal residue" evidence="2">
    <location>
        <position position="1"/>
    </location>
</feature>
<dbReference type="EMBL" id="UINC01110419">
    <property type="protein sequence ID" value="SVC77914.1"/>
    <property type="molecule type" value="Genomic_DNA"/>
</dbReference>